<accession>A0AA38VXS9</accession>
<gene>
    <name evidence="2" type="ORF">OSB04_031655</name>
</gene>
<comment type="caution">
    <text evidence="2">The sequence shown here is derived from an EMBL/GenBank/DDBJ whole genome shotgun (WGS) entry which is preliminary data.</text>
</comment>
<reference evidence="2" key="1">
    <citation type="submission" date="2023-03" db="EMBL/GenBank/DDBJ databases">
        <title>Chromosome-scale reference genome and RAD-based genetic map of yellow starthistle (Centaurea solstitialis) reveal putative structural variation and QTLs associated with invader traits.</title>
        <authorList>
            <person name="Reatini B."/>
            <person name="Cang F.A."/>
            <person name="Jiang Q."/>
            <person name="Mckibben M.T.W."/>
            <person name="Barker M.S."/>
            <person name="Rieseberg L.H."/>
            <person name="Dlugosch K.M."/>
        </authorList>
    </citation>
    <scope>NUCLEOTIDE SEQUENCE</scope>
    <source>
        <strain evidence="2">CAN-66</strain>
        <tissue evidence="2">Leaf</tissue>
    </source>
</reference>
<dbReference type="Proteomes" id="UP001172457">
    <property type="component" value="Chromosome 8"/>
</dbReference>
<evidence type="ECO:0000313" key="3">
    <source>
        <dbReference type="Proteomes" id="UP001172457"/>
    </source>
</evidence>
<feature type="compositionally biased region" description="Low complexity" evidence="1">
    <location>
        <begin position="64"/>
        <end position="79"/>
    </location>
</feature>
<dbReference type="AlphaFoldDB" id="A0AA38VXS9"/>
<keyword evidence="3" id="KW-1185">Reference proteome</keyword>
<feature type="region of interest" description="Disordered" evidence="1">
    <location>
        <begin position="64"/>
        <end position="107"/>
    </location>
</feature>
<evidence type="ECO:0000313" key="2">
    <source>
        <dbReference type="EMBL" id="KAJ9538922.1"/>
    </source>
</evidence>
<evidence type="ECO:0000256" key="1">
    <source>
        <dbReference type="SAM" id="MobiDB-lite"/>
    </source>
</evidence>
<proteinExistence type="predicted"/>
<name>A0AA38VXS9_9ASTR</name>
<organism evidence="2 3">
    <name type="scientific">Centaurea solstitialis</name>
    <name type="common">yellow star-thistle</name>
    <dbReference type="NCBI Taxonomy" id="347529"/>
    <lineage>
        <taxon>Eukaryota</taxon>
        <taxon>Viridiplantae</taxon>
        <taxon>Streptophyta</taxon>
        <taxon>Embryophyta</taxon>
        <taxon>Tracheophyta</taxon>
        <taxon>Spermatophyta</taxon>
        <taxon>Magnoliopsida</taxon>
        <taxon>eudicotyledons</taxon>
        <taxon>Gunneridae</taxon>
        <taxon>Pentapetalae</taxon>
        <taxon>asterids</taxon>
        <taxon>campanulids</taxon>
        <taxon>Asterales</taxon>
        <taxon>Asteraceae</taxon>
        <taxon>Carduoideae</taxon>
        <taxon>Cardueae</taxon>
        <taxon>Centaureinae</taxon>
        <taxon>Centaurea</taxon>
    </lineage>
</organism>
<sequence>MGFVVVLIWYDNRWEVSRWRSLDVSGGGDEKSSNIYIGIGCNNKYPFKCTNNKYPIKCANNKYPSNAPTTNTPSNAPTTVDVNNLPWDPSERPKILSYNPNQRDKIR</sequence>
<protein>
    <submittedName>
        <fullName evidence="2">Uncharacterized protein</fullName>
    </submittedName>
</protein>
<dbReference type="EMBL" id="JARYMX010000008">
    <property type="protein sequence ID" value="KAJ9538922.1"/>
    <property type="molecule type" value="Genomic_DNA"/>
</dbReference>